<gene>
    <name evidence="1" type="ORF">COPG_00146</name>
</gene>
<reference evidence="1 2" key="1">
    <citation type="journal article" date="2013" name="Extremophiles">
        <title>Genomic analysis of cold-active Colwelliaphage 9A and psychrophilic phage-host interactions.</title>
        <authorList>
            <person name="Colangelo-Lillis J.R."/>
            <person name="Deming J.W."/>
        </authorList>
    </citation>
    <scope>NUCLEOTIDE SEQUENCE [LARGE SCALE GENOMIC DNA]</scope>
    <source>
        <strain evidence="1">9A</strain>
    </source>
</reference>
<dbReference type="EMBL" id="HQ317390">
    <property type="protein sequence ID" value="AFK66742.1"/>
    <property type="molecule type" value="Genomic_DNA"/>
</dbReference>
<dbReference type="Proteomes" id="UP000005266">
    <property type="component" value="Segment"/>
</dbReference>
<keyword evidence="2" id="KW-1185">Reference proteome</keyword>
<proteinExistence type="predicted"/>
<evidence type="ECO:0000313" key="2">
    <source>
        <dbReference type="Proteomes" id="UP000005266"/>
    </source>
</evidence>
<evidence type="ECO:0000313" key="1">
    <source>
        <dbReference type="EMBL" id="AFK66742.1"/>
    </source>
</evidence>
<sequence length="170" mass="19684">MQITLDSLKIISGYPLATPANMQAAFVAKCKELGLNPEFHYMTGQDRVVLCGYVSNLSIHNNADLNAKLPIITFRFNLEIWDKWNTEKTIFSNRLHWSYGRDILTTLNMKDYLAALNELENQVLIKHGIDTEEWKKKLKAAPAVYAFNDCVVWKEYNDLVLELFLKENLR</sequence>
<dbReference type="KEGG" id="vg:13165563"/>
<dbReference type="GeneID" id="13165563"/>
<protein>
    <submittedName>
        <fullName evidence="1">Uncharacterized protein</fullName>
    </submittedName>
</protein>
<dbReference type="RefSeq" id="YP_006489332.1">
    <property type="nucleotide sequence ID" value="NC_018088.1"/>
</dbReference>
<name>I3UMM7_9CAUD</name>
<accession>I3UMM7</accession>
<organism evidence="1 2">
    <name type="scientific">Colwellia phage 9A</name>
    <dbReference type="NCBI Taxonomy" id="765765"/>
    <lineage>
        <taxon>Viruses</taxon>
        <taxon>Duplodnaviria</taxon>
        <taxon>Heunggongvirae</taxon>
        <taxon>Uroviricota</taxon>
        <taxon>Caudoviricetes</taxon>
        <taxon>Franklinbayvirus</taxon>
        <taxon>Franklinbayvirus fv9A</taxon>
    </lineage>
</organism>